<dbReference type="EMBL" id="JANLCJ010000023">
    <property type="protein sequence ID" value="MCS5736407.1"/>
    <property type="molecule type" value="Genomic_DNA"/>
</dbReference>
<proteinExistence type="predicted"/>
<sequence length="102" mass="11522">MKPQSFLHCFYNERNEPKDFEDLNKKCNASNIASDISSLKNFEVLQEGKIVNMIISPFPIDYVEDVLNGKTPGYNNMKRICFKNDGSNSSCADSDHQIGVVN</sequence>
<accession>A0ABT2H941</accession>
<evidence type="ECO:0000313" key="2">
    <source>
        <dbReference type="Proteomes" id="UP001165586"/>
    </source>
</evidence>
<name>A0ABT2H941_9MICO</name>
<dbReference type="Proteomes" id="UP001165586">
    <property type="component" value="Unassembled WGS sequence"/>
</dbReference>
<evidence type="ECO:0000313" key="1">
    <source>
        <dbReference type="EMBL" id="MCS5736407.1"/>
    </source>
</evidence>
<dbReference type="RefSeq" id="WP_259542328.1">
    <property type="nucleotide sequence ID" value="NZ_JANLCJ010000023.1"/>
</dbReference>
<gene>
    <name evidence="1" type="ORF">N1032_21980</name>
</gene>
<protein>
    <submittedName>
        <fullName evidence="1">Uncharacterized protein</fullName>
    </submittedName>
</protein>
<keyword evidence="2" id="KW-1185">Reference proteome</keyword>
<organism evidence="1 2">
    <name type="scientific">Herbiconiux daphne</name>
    <dbReference type="NCBI Taxonomy" id="2970914"/>
    <lineage>
        <taxon>Bacteria</taxon>
        <taxon>Bacillati</taxon>
        <taxon>Actinomycetota</taxon>
        <taxon>Actinomycetes</taxon>
        <taxon>Micrococcales</taxon>
        <taxon>Microbacteriaceae</taxon>
        <taxon>Herbiconiux</taxon>
    </lineage>
</organism>
<reference evidence="1" key="1">
    <citation type="submission" date="2022-08" db="EMBL/GenBank/DDBJ databases">
        <authorList>
            <person name="Deng Y."/>
            <person name="Han X.-F."/>
            <person name="Zhang Y.-Q."/>
        </authorList>
    </citation>
    <scope>NUCLEOTIDE SEQUENCE</scope>
    <source>
        <strain evidence="1">CPCC 203386</strain>
    </source>
</reference>
<comment type="caution">
    <text evidence="1">The sequence shown here is derived from an EMBL/GenBank/DDBJ whole genome shotgun (WGS) entry which is preliminary data.</text>
</comment>